<dbReference type="InterPro" id="IPR050815">
    <property type="entry name" value="TF_fung"/>
</dbReference>
<dbReference type="PANTHER" id="PTHR47338:SF20">
    <property type="entry name" value="ZN(II)2CYS6 TRANSCRIPTION FACTOR (EUROFUNG)"/>
    <property type="match status" value="1"/>
</dbReference>
<dbReference type="OrthoDB" id="3862662at2759"/>
<evidence type="ECO:0000313" key="8">
    <source>
        <dbReference type="EMBL" id="KAH7030594.1"/>
    </source>
</evidence>
<keyword evidence="4" id="KW-0804">Transcription</keyword>
<dbReference type="RefSeq" id="XP_046012274.1">
    <property type="nucleotide sequence ID" value="XM_046161876.1"/>
</dbReference>
<gene>
    <name evidence="8" type="ORF">B0I36DRAFT_408668</name>
</gene>
<feature type="domain" description="Xylanolytic transcriptional activator regulatory" evidence="7">
    <location>
        <begin position="250"/>
        <end position="447"/>
    </location>
</feature>
<dbReference type="AlphaFoldDB" id="A0A9P8Y5D7"/>
<feature type="region of interest" description="Disordered" evidence="6">
    <location>
        <begin position="147"/>
        <end position="176"/>
    </location>
</feature>
<evidence type="ECO:0000256" key="2">
    <source>
        <dbReference type="ARBA" id="ARBA00022723"/>
    </source>
</evidence>
<dbReference type="GO" id="GO:0000981">
    <property type="term" value="F:DNA-binding transcription factor activity, RNA polymerase II-specific"/>
    <property type="evidence" value="ECO:0007669"/>
    <property type="project" value="InterPro"/>
</dbReference>
<evidence type="ECO:0000256" key="3">
    <source>
        <dbReference type="ARBA" id="ARBA00023015"/>
    </source>
</evidence>
<dbReference type="GO" id="GO:0008270">
    <property type="term" value="F:zinc ion binding"/>
    <property type="evidence" value="ECO:0007669"/>
    <property type="project" value="InterPro"/>
</dbReference>
<evidence type="ECO:0000259" key="7">
    <source>
        <dbReference type="Pfam" id="PF04082"/>
    </source>
</evidence>
<dbReference type="InterPro" id="IPR007219">
    <property type="entry name" value="XnlR_reg_dom"/>
</dbReference>
<dbReference type="GeneID" id="70191422"/>
<name>A0A9P8Y5D7_9PEZI</name>
<dbReference type="Proteomes" id="UP000756346">
    <property type="component" value="Unassembled WGS sequence"/>
</dbReference>
<dbReference type="GO" id="GO:0003677">
    <property type="term" value="F:DNA binding"/>
    <property type="evidence" value="ECO:0007669"/>
    <property type="project" value="InterPro"/>
</dbReference>
<dbReference type="EMBL" id="JAGTJQ010000005">
    <property type="protein sequence ID" value="KAH7030594.1"/>
    <property type="molecule type" value="Genomic_DNA"/>
</dbReference>
<organism evidence="8 9">
    <name type="scientific">Microdochium trichocladiopsis</name>
    <dbReference type="NCBI Taxonomy" id="1682393"/>
    <lineage>
        <taxon>Eukaryota</taxon>
        <taxon>Fungi</taxon>
        <taxon>Dikarya</taxon>
        <taxon>Ascomycota</taxon>
        <taxon>Pezizomycotina</taxon>
        <taxon>Sordariomycetes</taxon>
        <taxon>Xylariomycetidae</taxon>
        <taxon>Xylariales</taxon>
        <taxon>Microdochiaceae</taxon>
        <taxon>Microdochium</taxon>
    </lineage>
</organism>
<protein>
    <recommendedName>
        <fullName evidence="7">Xylanolytic transcriptional activator regulatory domain-containing protein</fullName>
    </recommendedName>
</protein>
<accession>A0A9P8Y5D7</accession>
<dbReference type="PANTHER" id="PTHR47338">
    <property type="entry name" value="ZN(II)2CYS6 TRANSCRIPTION FACTOR (EUROFUNG)-RELATED"/>
    <property type="match status" value="1"/>
</dbReference>
<evidence type="ECO:0000256" key="5">
    <source>
        <dbReference type="ARBA" id="ARBA00023242"/>
    </source>
</evidence>
<dbReference type="GO" id="GO:0006351">
    <property type="term" value="P:DNA-templated transcription"/>
    <property type="evidence" value="ECO:0007669"/>
    <property type="project" value="InterPro"/>
</dbReference>
<keyword evidence="2" id="KW-0479">Metal-binding</keyword>
<keyword evidence="3" id="KW-0805">Transcription regulation</keyword>
<dbReference type="GO" id="GO:0005634">
    <property type="term" value="C:nucleus"/>
    <property type="evidence" value="ECO:0007669"/>
    <property type="project" value="UniProtKB-SubCell"/>
</dbReference>
<keyword evidence="9" id="KW-1185">Reference proteome</keyword>
<dbReference type="CDD" id="cd12148">
    <property type="entry name" value="fungal_TF_MHR"/>
    <property type="match status" value="1"/>
</dbReference>
<reference evidence="8" key="1">
    <citation type="journal article" date="2021" name="Nat. Commun.">
        <title>Genetic determinants of endophytism in the Arabidopsis root mycobiome.</title>
        <authorList>
            <person name="Mesny F."/>
            <person name="Miyauchi S."/>
            <person name="Thiergart T."/>
            <person name="Pickel B."/>
            <person name="Atanasova L."/>
            <person name="Karlsson M."/>
            <person name="Huettel B."/>
            <person name="Barry K.W."/>
            <person name="Haridas S."/>
            <person name="Chen C."/>
            <person name="Bauer D."/>
            <person name="Andreopoulos W."/>
            <person name="Pangilinan J."/>
            <person name="LaButti K."/>
            <person name="Riley R."/>
            <person name="Lipzen A."/>
            <person name="Clum A."/>
            <person name="Drula E."/>
            <person name="Henrissat B."/>
            <person name="Kohler A."/>
            <person name="Grigoriev I.V."/>
            <person name="Martin F.M."/>
            <person name="Hacquard S."/>
        </authorList>
    </citation>
    <scope>NUCLEOTIDE SEQUENCE</scope>
    <source>
        <strain evidence="8">MPI-CAGE-CH-0230</strain>
    </source>
</reference>
<evidence type="ECO:0000313" key="9">
    <source>
        <dbReference type="Proteomes" id="UP000756346"/>
    </source>
</evidence>
<comment type="caution">
    <text evidence="8">The sequence shown here is derived from an EMBL/GenBank/DDBJ whole genome shotgun (WGS) entry which is preliminary data.</text>
</comment>
<keyword evidence="5" id="KW-0539">Nucleus</keyword>
<evidence type="ECO:0000256" key="4">
    <source>
        <dbReference type="ARBA" id="ARBA00023163"/>
    </source>
</evidence>
<evidence type="ECO:0000256" key="6">
    <source>
        <dbReference type="SAM" id="MobiDB-lite"/>
    </source>
</evidence>
<proteinExistence type="predicted"/>
<dbReference type="Pfam" id="PF04082">
    <property type="entry name" value="Fungal_trans"/>
    <property type="match status" value="1"/>
</dbReference>
<sequence length="600" mass="65208">MIYLHINAARSSRTKSCTQPSCCAGFATDATLSPAPLGLSLAYRQACQLRLPKGRYVAAGECLGVLKRLRRRAFPVANSLCLRTARLCDYSAPPPSPNDSTLVELLDKIAHLEERLSSAENFSNSSSCASSPALLELQASNWRGTSTFSAGSRSSDHGQSSTSSPMTYMGPPPTASDGTSGWAEGFPYVHQGLALPLPIDFCMPAFPTSVLLDPRLSEAYGPFGSRTTCVVPMNVLNSLGDGSSIQSTITQYFDTVNSWLPMVSKRYLHGGYWCRESDASFLLLSMQLITSSRAEIELDGSSEVARFYTQARAANSTIYGTARHFASQLEHDGVVSIRYLQGLVLLALYEYGHGIMPAAWITIGRCVRYADLLRLNPGGNKVGILGASSTWTEAEERRRTWWAVYIVEKMIGVAFDGTLTCRGGVCSEPTPRTPFPCEDLLWESGEMVPSSEARLALAPYSDPQSPFARLCQAAMLASRVLRQTCHEREPEWKNDDDAESGVAQLMVTIQELDDALAAESATSRLGFLGLTAAKILVLDSRLSLLRLSEEKHHACVAVAINMGMSSSAAEEHFVTIDPTQELEKTAAQFTDRLVYVGVST</sequence>
<feature type="compositionally biased region" description="Polar residues" evidence="6">
    <location>
        <begin position="147"/>
        <end position="166"/>
    </location>
</feature>
<comment type="subcellular location">
    <subcellularLocation>
        <location evidence="1">Nucleus</location>
    </subcellularLocation>
</comment>
<evidence type="ECO:0000256" key="1">
    <source>
        <dbReference type="ARBA" id="ARBA00004123"/>
    </source>
</evidence>